<keyword evidence="3 6" id="KW-0378">Hydrolase</keyword>
<reference evidence="6 7" key="1">
    <citation type="submission" date="2014-10" db="EMBL/GenBank/DDBJ databases">
        <title>Draft genome of anammox bacterium scalindua brodae, obtained using differential coverage binning of sequence data from two enrichment reactors.</title>
        <authorList>
            <person name="Speth D.R."/>
            <person name="Russ L."/>
            <person name="Kartal B."/>
            <person name="Op den Camp H.J."/>
            <person name="Dutilh B.E."/>
            <person name="Jetten M.S."/>
        </authorList>
    </citation>
    <scope>NUCLEOTIDE SEQUENCE [LARGE SCALE GENOMIC DNA]</scope>
    <source>
        <strain evidence="6">RU1</strain>
    </source>
</reference>
<dbReference type="InterPro" id="IPR051453">
    <property type="entry name" value="MBL_Glyoxalase_II"/>
</dbReference>
<dbReference type="PANTHER" id="PTHR46233:SF3">
    <property type="entry name" value="HYDROXYACYLGLUTATHIONE HYDROLASE GLOC"/>
    <property type="match status" value="1"/>
</dbReference>
<dbReference type="eggNOG" id="COG0491">
    <property type="taxonomic scope" value="Bacteria"/>
</dbReference>
<dbReference type="EC" id="3.1.2.6" evidence="6"/>
<evidence type="ECO:0000313" key="6">
    <source>
        <dbReference type="EMBL" id="KHE93124.1"/>
    </source>
</evidence>
<evidence type="ECO:0000256" key="2">
    <source>
        <dbReference type="ARBA" id="ARBA00022723"/>
    </source>
</evidence>
<evidence type="ECO:0000256" key="1">
    <source>
        <dbReference type="ARBA" id="ARBA00001947"/>
    </source>
</evidence>
<comment type="cofactor">
    <cofactor evidence="1">
        <name>Zn(2+)</name>
        <dbReference type="ChEBI" id="CHEBI:29105"/>
    </cofactor>
</comment>
<gene>
    <name evidence="6" type="primary">hagH_1</name>
    <name evidence="6" type="ORF">SCABRO_01143</name>
</gene>
<keyword evidence="2" id="KW-0479">Metal-binding</keyword>
<dbReference type="GO" id="GO:0004416">
    <property type="term" value="F:hydroxyacylglutathione hydrolase activity"/>
    <property type="evidence" value="ECO:0007669"/>
    <property type="project" value="UniProtKB-EC"/>
</dbReference>
<dbReference type="PANTHER" id="PTHR46233">
    <property type="entry name" value="HYDROXYACYLGLUTATHIONE HYDROLASE GLOC"/>
    <property type="match status" value="1"/>
</dbReference>
<evidence type="ECO:0000256" key="3">
    <source>
        <dbReference type="ARBA" id="ARBA00022801"/>
    </source>
</evidence>
<dbReference type="Gene3D" id="3.60.15.10">
    <property type="entry name" value="Ribonuclease Z/Hydroxyacylglutathione hydrolase-like"/>
    <property type="match status" value="1"/>
</dbReference>
<sequence>MIIKNIVVGPLEVNCYITGCEDTKEAAIIDPGDNADEIISTIEKEGIKPKFIINTHAHFDHIGGVKAIQDYFKIDFILHKEDLFLVENASEQATAFGLKPISKPEVNKYVGNGDIITLGNKSITVIHTPGHSPGCVCYYLDNNVFVGDTLFAGSIGRTDLPGGSYETLINSIKERLFPLGDNTIVYPGHGPSTTIGNEKKHNPFLK</sequence>
<dbReference type="Proteomes" id="UP000030652">
    <property type="component" value="Unassembled WGS sequence"/>
</dbReference>
<dbReference type="CDD" id="cd06262">
    <property type="entry name" value="metallo-hydrolase-like_MBL-fold"/>
    <property type="match status" value="1"/>
</dbReference>
<dbReference type="SUPFAM" id="SSF56281">
    <property type="entry name" value="Metallo-hydrolase/oxidoreductase"/>
    <property type="match status" value="1"/>
</dbReference>
<comment type="caution">
    <text evidence="6">The sequence shown here is derived from an EMBL/GenBank/DDBJ whole genome shotgun (WGS) entry which is preliminary data.</text>
</comment>
<protein>
    <submittedName>
        <fullName evidence="6">Hydroxyacylglutathione hydrolase (Glyoxalase II)</fullName>
        <ecNumber evidence="6">3.1.2.6</ecNumber>
    </submittedName>
</protein>
<accession>A0A0B0EKL8</accession>
<dbReference type="AlphaFoldDB" id="A0A0B0EKL8"/>
<dbReference type="PATRIC" id="fig|237368.3.peg.1255"/>
<name>A0A0B0EKL8_9BACT</name>
<dbReference type="Pfam" id="PF00753">
    <property type="entry name" value="Lactamase_B"/>
    <property type="match status" value="1"/>
</dbReference>
<dbReference type="GO" id="GO:0046872">
    <property type="term" value="F:metal ion binding"/>
    <property type="evidence" value="ECO:0007669"/>
    <property type="project" value="UniProtKB-KW"/>
</dbReference>
<evidence type="ECO:0000259" key="5">
    <source>
        <dbReference type="SMART" id="SM00849"/>
    </source>
</evidence>
<dbReference type="EMBL" id="JRYO01000072">
    <property type="protein sequence ID" value="KHE93124.1"/>
    <property type="molecule type" value="Genomic_DNA"/>
</dbReference>
<proteinExistence type="predicted"/>
<keyword evidence="4" id="KW-0862">Zinc</keyword>
<feature type="domain" description="Metallo-beta-lactamase" evidence="5">
    <location>
        <begin position="12"/>
        <end position="189"/>
    </location>
</feature>
<evidence type="ECO:0000313" key="7">
    <source>
        <dbReference type="Proteomes" id="UP000030652"/>
    </source>
</evidence>
<dbReference type="SMART" id="SM00849">
    <property type="entry name" value="Lactamase_B"/>
    <property type="match status" value="1"/>
</dbReference>
<dbReference type="InterPro" id="IPR036866">
    <property type="entry name" value="RibonucZ/Hydroxyglut_hydro"/>
</dbReference>
<organism evidence="6 7">
    <name type="scientific">Candidatus Scalindua brodae</name>
    <dbReference type="NCBI Taxonomy" id="237368"/>
    <lineage>
        <taxon>Bacteria</taxon>
        <taxon>Pseudomonadati</taxon>
        <taxon>Planctomycetota</taxon>
        <taxon>Candidatus Brocadiia</taxon>
        <taxon>Candidatus Brocadiales</taxon>
        <taxon>Candidatus Scalinduaceae</taxon>
        <taxon>Candidatus Scalindua</taxon>
    </lineage>
</organism>
<dbReference type="InterPro" id="IPR001279">
    <property type="entry name" value="Metallo-B-lactamas"/>
</dbReference>
<evidence type="ECO:0000256" key="4">
    <source>
        <dbReference type="ARBA" id="ARBA00022833"/>
    </source>
</evidence>